<feature type="compositionally biased region" description="Basic and acidic residues" evidence="1">
    <location>
        <begin position="29"/>
        <end position="43"/>
    </location>
</feature>
<protein>
    <submittedName>
        <fullName evidence="2">Uncharacterized protein</fullName>
    </submittedName>
</protein>
<reference evidence="3" key="1">
    <citation type="submission" date="2016-06" db="EMBL/GenBank/DDBJ databases">
        <title>Parallel loss of symbiosis genes in relatives of nitrogen-fixing non-legume Parasponia.</title>
        <authorList>
            <person name="Van Velzen R."/>
            <person name="Holmer R."/>
            <person name="Bu F."/>
            <person name="Rutten L."/>
            <person name="Van Zeijl A."/>
            <person name="Liu W."/>
            <person name="Santuari L."/>
            <person name="Cao Q."/>
            <person name="Sharma T."/>
            <person name="Shen D."/>
            <person name="Roswanjaya Y."/>
            <person name="Wardhani T."/>
            <person name="Kalhor M.S."/>
            <person name="Jansen J."/>
            <person name="Van den Hoogen J."/>
            <person name="Gungor B."/>
            <person name="Hartog M."/>
            <person name="Hontelez J."/>
            <person name="Verver J."/>
            <person name="Yang W.-C."/>
            <person name="Schijlen E."/>
            <person name="Repin R."/>
            <person name="Schilthuizen M."/>
            <person name="Schranz E."/>
            <person name="Heidstra R."/>
            <person name="Miyata K."/>
            <person name="Fedorova E."/>
            <person name="Kohlen W."/>
            <person name="Bisseling T."/>
            <person name="Smit S."/>
            <person name="Geurts R."/>
        </authorList>
    </citation>
    <scope>NUCLEOTIDE SEQUENCE [LARGE SCALE GENOMIC DNA]</scope>
    <source>
        <strain evidence="3">cv. RG33-2</strain>
    </source>
</reference>
<sequence length="126" mass="14425">ESSQRDQNQTDISEKLRQRNKPIMGNWFGKDKGVHPLDDERQRKTTTSTSSVKIKVRMTARQFKELVAQVDMNKRSNYNSELGRLILKQCLDGKFTSPVVAAGGRRLSKTRSGCRLSIICEEKRLN</sequence>
<dbReference type="Proteomes" id="UP000237000">
    <property type="component" value="Unassembled WGS sequence"/>
</dbReference>
<gene>
    <name evidence="2" type="ORF">TorRG33x02_345110</name>
</gene>
<accession>A0A2P5APJ9</accession>
<dbReference type="OrthoDB" id="1679286at2759"/>
<feature type="compositionally biased region" description="Polar residues" evidence="1">
    <location>
        <begin position="1"/>
        <end position="11"/>
    </location>
</feature>
<dbReference type="EMBL" id="JXTC01000752">
    <property type="protein sequence ID" value="PON38447.1"/>
    <property type="molecule type" value="Genomic_DNA"/>
</dbReference>
<evidence type="ECO:0000313" key="2">
    <source>
        <dbReference type="EMBL" id="PON38447.1"/>
    </source>
</evidence>
<evidence type="ECO:0000313" key="3">
    <source>
        <dbReference type="Proteomes" id="UP000237000"/>
    </source>
</evidence>
<comment type="caution">
    <text evidence="2">The sequence shown here is derived from an EMBL/GenBank/DDBJ whole genome shotgun (WGS) entry which is preliminary data.</text>
</comment>
<feature type="non-terminal residue" evidence="2">
    <location>
        <position position="1"/>
    </location>
</feature>
<keyword evidence="3" id="KW-1185">Reference proteome</keyword>
<proteinExistence type="predicted"/>
<evidence type="ECO:0000256" key="1">
    <source>
        <dbReference type="SAM" id="MobiDB-lite"/>
    </source>
</evidence>
<dbReference type="AlphaFoldDB" id="A0A2P5APJ9"/>
<name>A0A2P5APJ9_TREOI</name>
<dbReference type="InParanoid" id="A0A2P5APJ9"/>
<organism evidence="2 3">
    <name type="scientific">Trema orientale</name>
    <name type="common">Charcoal tree</name>
    <name type="synonym">Celtis orientalis</name>
    <dbReference type="NCBI Taxonomy" id="63057"/>
    <lineage>
        <taxon>Eukaryota</taxon>
        <taxon>Viridiplantae</taxon>
        <taxon>Streptophyta</taxon>
        <taxon>Embryophyta</taxon>
        <taxon>Tracheophyta</taxon>
        <taxon>Spermatophyta</taxon>
        <taxon>Magnoliopsida</taxon>
        <taxon>eudicotyledons</taxon>
        <taxon>Gunneridae</taxon>
        <taxon>Pentapetalae</taxon>
        <taxon>rosids</taxon>
        <taxon>fabids</taxon>
        <taxon>Rosales</taxon>
        <taxon>Cannabaceae</taxon>
        <taxon>Trema</taxon>
    </lineage>
</organism>
<dbReference type="STRING" id="63057.A0A2P5APJ9"/>
<feature type="region of interest" description="Disordered" evidence="1">
    <location>
        <begin position="1"/>
        <end position="53"/>
    </location>
</feature>